<evidence type="ECO:0000259" key="4">
    <source>
        <dbReference type="PROSITE" id="PS51211"/>
    </source>
</evidence>
<dbReference type="SMART" id="SM00638">
    <property type="entry name" value="LPD_N"/>
    <property type="match status" value="1"/>
</dbReference>
<proteinExistence type="predicted"/>
<keyword evidence="1 3" id="KW-0732">Signal</keyword>
<sequence length="1367" mass="153617">MMIVISLVIALLSLTEGLPTSGLQLLFPALRQYTYEIKTNISCGTLAPVESDSYWTLEGTVLVQVYDNYTRVRYTLGDLKTSIFSKHHGYVSYKKTEAAQSLQEPWEVEYQEDGNIDHLYVSPQEPLWATNMKRALSFNMQLKRDVGTYYNIESCLYQTYKDCQVVYVANGNTIRKYNALHILSENSGYNSWMSVPMDFSKAAFFGGPEAMYSGPGDYNGPLDNIGTADRTYELDDKIGLMSLDLKSVFQHKTRSHIMAVITELSLNYDSDAPLDKIDKLDLVKTNKQYVSRGYIDPTNGIRNLTQADLRNKTYEILLHIASKGIDADNIVRNASKIHSLDFVNLLKTMSQLDYAALHKLFEDMVLGTSYDIETSRNIFLEVLPHVRTNACALFIKYLVIEQKSKIEDATLLSLVRKLPFNVANHSQQLLEELEVFTRLGLDFSEDIRYAGILSFATLVYKAAEVRRVKQDYFDNIVVKYFRMYSDCPQYIDRLVWLQGLSNIQYSIENYMWTVYNNASFDRHERFWAILATTPVFAPTGYAATWHILMNEKEHIQIRIAALHSILSSKIRPSELLSIHNYILGCKDQQLKRFWYTTVKSLDSSKTYNGYRVASNYIPFLTNQVNNPDSKYWATGNHIVGTYDEETATGAMLQLLSVGDPASGLPALLQLRVKTVSELMATSDVGIFIKAEGVATNMFQKIHSISSEELDVGRLVEVLRKMKVQTVTPEKVHIEIVLKIHDKTVYATHFNQSRFDSWNGEDLTKSIEDFLRFGSHINQQVVYYPFQLDANIPTELGTPVRLQTALVSFSSVRGNLTAPSTHDLTWRNDLHFRYQGTAVTSLSTDGPLLQSEHTARVQQSVVAHVPMKFEVFFSPMTRSFELRWPNPTAQNAGLAMHSRAQIAMESLKGKDTYTISAAETQTLDDETGLFFDCDRPMTMAELIEKLLASNTASYDFLTKLRPSVLLLNGLLLLSAPPSGSCGLVVGGRKPKAEDTMLKLLVHCEELSLIPDEKVIARVANHLVYSENRPNGEVFLNVSSLAQFESVGGNATFDLQVSGDQPYADDDHPKRWKIGLKQQDVSHGPIDQDITPNPVSYDGYLTLTFTADEKVEGSQFLVQYKGAPNDKVDNGLERYFEVKLSGSKLPKLEVLAENGLGSHPALGQVLRSFEQDPLNVTAVVKEKNGLASVAINEGRPMRLKLDSFAWLLDSWSNMQVMEKFGIYRECRVYESTVLTLSGVVERLPPLQCAESLALADCSDNPRFAVLRTKEGGVKLYTGGHSVLVSQFKDKPLIIINGDVVGCEHGCSFPEGQMQADFKITILGEVTKVHSRVSGVQVFHRAGETVILAPHSYMSTVCGSCTSQHYYKLC</sequence>
<evidence type="ECO:0000256" key="1">
    <source>
        <dbReference type="ARBA" id="ARBA00022729"/>
    </source>
</evidence>
<dbReference type="InterPro" id="IPR015255">
    <property type="entry name" value="Vitellinogen_open_b-sht"/>
</dbReference>
<dbReference type="SUPFAM" id="SSF56968">
    <property type="entry name" value="Lipovitellin-phosvitin complex, beta-sheet shell regions"/>
    <property type="match status" value="2"/>
</dbReference>
<feature type="domain" description="Vitellogenin" evidence="4">
    <location>
        <begin position="27"/>
        <end position="668"/>
    </location>
</feature>
<dbReference type="Proteomes" id="UP000823941">
    <property type="component" value="Chromosome 24"/>
</dbReference>
<name>A0ABQ7Q3G7_PLUXY</name>
<dbReference type="InterPro" id="IPR001747">
    <property type="entry name" value="Vitellogenin_N"/>
</dbReference>
<dbReference type="InterPro" id="IPR015819">
    <property type="entry name" value="Lipid_transp_b-sht_shell"/>
</dbReference>
<comment type="caution">
    <text evidence="2">Lacks conserved residue(s) required for the propagation of feature annotation.</text>
</comment>
<feature type="signal peptide" evidence="3">
    <location>
        <begin position="1"/>
        <end position="17"/>
    </location>
</feature>
<dbReference type="InterPro" id="IPR015816">
    <property type="entry name" value="Vitellinogen_b-sht_N"/>
</dbReference>
<organism evidence="5 6">
    <name type="scientific">Plutella xylostella</name>
    <name type="common">Diamondback moth</name>
    <name type="synonym">Plutella maculipennis</name>
    <dbReference type="NCBI Taxonomy" id="51655"/>
    <lineage>
        <taxon>Eukaryota</taxon>
        <taxon>Metazoa</taxon>
        <taxon>Ecdysozoa</taxon>
        <taxon>Arthropoda</taxon>
        <taxon>Hexapoda</taxon>
        <taxon>Insecta</taxon>
        <taxon>Pterygota</taxon>
        <taxon>Neoptera</taxon>
        <taxon>Endopterygota</taxon>
        <taxon>Lepidoptera</taxon>
        <taxon>Glossata</taxon>
        <taxon>Ditrysia</taxon>
        <taxon>Yponomeutoidea</taxon>
        <taxon>Plutellidae</taxon>
        <taxon>Plutella</taxon>
    </lineage>
</organism>
<dbReference type="Pfam" id="PF09172">
    <property type="entry name" value="Vit_open_b-sht"/>
    <property type="match status" value="1"/>
</dbReference>
<gene>
    <name evidence="5" type="ORF">JYU34_018076</name>
</gene>
<dbReference type="InterPro" id="IPR011030">
    <property type="entry name" value="Lipovitellin_superhlx_dom"/>
</dbReference>
<comment type="caution">
    <text evidence="5">The sequence shown here is derived from an EMBL/GenBank/DDBJ whole genome shotgun (WGS) entry which is preliminary data.</text>
</comment>
<evidence type="ECO:0000256" key="2">
    <source>
        <dbReference type="PROSITE-ProRule" id="PRU00557"/>
    </source>
</evidence>
<dbReference type="SMART" id="SM01169">
    <property type="entry name" value="DUF1943"/>
    <property type="match status" value="1"/>
</dbReference>
<dbReference type="Gene3D" id="1.25.10.20">
    <property type="entry name" value="Vitellinogen, superhelical"/>
    <property type="match status" value="1"/>
</dbReference>
<dbReference type="PROSITE" id="PS51211">
    <property type="entry name" value="VITELLOGENIN"/>
    <property type="match status" value="1"/>
</dbReference>
<dbReference type="Pfam" id="PF01347">
    <property type="entry name" value="Vitellogenin_N"/>
    <property type="match status" value="2"/>
</dbReference>
<evidence type="ECO:0000313" key="6">
    <source>
        <dbReference type="Proteomes" id="UP000823941"/>
    </source>
</evidence>
<protein>
    <recommendedName>
        <fullName evidence="4">Vitellogenin domain-containing protein</fullName>
    </recommendedName>
</protein>
<reference evidence="5 6" key="1">
    <citation type="submission" date="2021-06" db="EMBL/GenBank/DDBJ databases">
        <title>A haploid diamondback moth (Plutella xylostella L.) genome assembly resolves 31 chromosomes and identifies a diamide resistance mutation.</title>
        <authorList>
            <person name="Ward C.M."/>
            <person name="Perry K.D."/>
            <person name="Baker G."/>
            <person name="Powis K."/>
            <person name="Heckel D.G."/>
            <person name="Baxter S.W."/>
        </authorList>
    </citation>
    <scope>NUCLEOTIDE SEQUENCE [LARGE SCALE GENOMIC DNA]</scope>
    <source>
        <strain evidence="5 6">LV</strain>
        <tissue evidence="5">Single pupa</tissue>
    </source>
</reference>
<keyword evidence="6" id="KW-1185">Reference proteome</keyword>
<dbReference type="EMBL" id="JAHIBW010000024">
    <property type="protein sequence ID" value="KAG7298448.1"/>
    <property type="molecule type" value="Genomic_DNA"/>
</dbReference>
<dbReference type="PANTHER" id="PTHR23345:SF33">
    <property type="entry name" value="CROSSVEINLESS D"/>
    <property type="match status" value="1"/>
</dbReference>
<dbReference type="InterPro" id="IPR050733">
    <property type="entry name" value="Vitellogenin/Apolipophorin"/>
</dbReference>
<dbReference type="Gene3D" id="2.30.230.10">
    <property type="entry name" value="Lipovitellin, beta-sheet shell regions, chain A"/>
    <property type="match status" value="1"/>
</dbReference>
<dbReference type="PANTHER" id="PTHR23345">
    <property type="entry name" value="VITELLOGENIN-RELATED"/>
    <property type="match status" value="1"/>
</dbReference>
<accession>A0ABQ7Q3G7</accession>
<evidence type="ECO:0000313" key="5">
    <source>
        <dbReference type="EMBL" id="KAG7298448.1"/>
    </source>
</evidence>
<evidence type="ECO:0000256" key="3">
    <source>
        <dbReference type="SAM" id="SignalP"/>
    </source>
</evidence>
<feature type="chain" id="PRO_5046771207" description="Vitellogenin domain-containing protein" evidence="3">
    <location>
        <begin position="18"/>
        <end position="1367"/>
    </location>
</feature>
<dbReference type="SUPFAM" id="SSF48431">
    <property type="entry name" value="Lipovitellin-phosvitin complex, superhelical domain"/>
    <property type="match status" value="1"/>
</dbReference>